<evidence type="ECO:0000313" key="2">
    <source>
        <dbReference type="EMBL" id="TCN90679.1"/>
    </source>
</evidence>
<gene>
    <name evidence="2" type="ORF">EDC91_101149</name>
</gene>
<protein>
    <submittedName>
        <fullName evidence="2">Anti-anti-sigma factor</fullName>
    </submittedName>
</protein>
<sequence>MLQHVTEAGIESVSPQGEMTIYHIAELAQAFLPLLATEALLVVDLKGVTDIDSSGAQLLMLARRERLQAGKKLTLVNHSDAVISLFSLLGLLDWFDDPVLLAGDA</sequence>
<reference evidence="2 3" key="1">
    <citation type="submission" date="2019-03" db="EMBL/GenBank/DDBJ databases">
        <title>Freshwater and sediment microbial communities from various areas in North America, analyzing microbe dynamics in response to fracking.</title>
        <authorList>
            <person name="Lamendella R."/>
        </authorList>
    </citation>
    <scope>NUCLEOTIDE SEQUENCE [LARGE SCALE GENOMIC DNA]</scope>
    <source>
        <strain evidence="2 3">74A</strain>
    </source>
</reference>
<dbReference type="Gene3D" id="3.30.750.24">
    <property type="entry name" value="STAS domain"/>
    <property type="match status" value="1"/>
</dbReference>
<dbReference type="CDD" id="cd07043">
    <property type="entry name" value="STAS_anti-anti-sigma_factors"/>
    <property type="match status" value="1"/>
</dbReference>
<evidence type="ECO:0000313" key="3">
    <source>
        <dbReference type="Proteomes" id="UP000294832"/>
    </source>
</evidence>
<feature type="domain" description="STAS" evidence="1">
    <location>
        <begin position="1"/>
        <end position="105"/>
    </location>
</feature>
<dbReference type="Pfam" id="PF13466">
    <property type="entry name" value="STAS_2"/>
    <property type="match status" value="1"/>
</dbReference>
<dbReference type="InterPro" id="IPR058548">
    <property type="entry name" value="MlaB-like_STAS"/>
</dbReference>
<dbReference type="InterPro" id="IPR036513">
    <property type="entry name" value="STAS_dom_sf"/>
</dbReference>
<name>A0A4R2FJW7_9GAMM</name>
<organism evidence="2 3">
    <name type="scientific">Shewanella fodinae</name>
    <dbReference type="NCBI Taxonomy" id="552357"/>
    <lineage>
        <taxon>Bacteria</taxon>
        <taxon>Pseudomonadati</taxon>
        <taxon>Pseudomonadota</taxon>
        <taxon>Gammaproteobacteria</taxon>
        <taxon>Alteromonadales</taxon>
        <taxon>Shewanellaceae</taxon>
        <taxon>Shewanella</taxon>
    </lineage>
</organism>
<dbReference type="OrthoDB" id="5816515at2"/>
<keyword evidence="3" id="KW-1185">Reference proteome</keyword>
<dbReference type="PANTHER" id="PTHR35849:SF2">
    <property type="entry name" value="BLR2341 PROTEIN"/>
    <property type="match status" value="1"/>
</dbReference>
<dbReference type="AlphaFoldDB" id="A0A4R2FJW7"/>
<dbReference type="RefSeq" id="WP_133037413.1">
    <property type="nucleotide sequence ID" value="NZ_SLWF01000001.1"/>
</dbReference>
<dbReference type="Proteomes" id="UP000294832">
    <property type="component" value="Unassembled WGS sequence"/>
</dbReference>
<dbReference type="InterPro" id="IPR052746">
    <property type="entry name" value="MlaB_ABC_Transporter"/>
</dbReference>
<accession>A0A4R2FJW7</accession>
<dbReference type="PANTHER" id="PTHR35849">
    <property type="entry name" value="BLR2341 PROTEIN"/>
    <property type="match status" value="1"/>
</dbReference>
<dbReference type="PROSITE" id="PS50801">
    <property type="entry name" value="STAS"/>
    <property type="match status" value="1"/>
</dbReference>
<evidence type="ECO:0000259" key="1">
    <source>
        <dbReference type="PROSITE" id="PS50801"/>
    </source>
</evidence>
<proteinExistence type="predicted"/>
<dbReference type="EMBL" id="SLWF01000001">
    <property type="protein sequence ID" value="TCN90679.1"/>
    <property type="molecule type" value="Genomic_DNA"/>
</dbReference>
<dbReference type="InterPro" id="IPR002645">
    <property type="entry name" value="STAS_dom"/>
</dbReference>
<dbReference type="SUPFAM" id="SSF52091">
    <property type="entry name" value="SpoIIaa-like"/>
    <property type="match status" value="1"/>
</dbReference>
<comment type="caution">
    <text evidence="2">The sequence shown here is derived from an EMBL/GenBank/DDBJ whole genome shotgun (WGS) entry which is preliminary data.</text>
</comment>